<dbReference type="STRING" id="29655.A0A0K9P6M4"/>
<reference evidence="7" key="1">
    <citation type="journal article" date="2016" name="Nature">
        <title>The genome of the seagrass Zostera marina reveals angiosperm adaptation to the sea.</title>
        <authorList>
            <person name="Olsen J.L."/>
            <person name="Rouze P."/>
            <person name="Verhelst B."/>
            <person name="Lin Y.-C."/>
            <person name="Bayer T."/>
            <person name="Collen J."/>
            <person name="Dattolo E."/>
            <person name="De Paoli E."/>
            <person name="Dittami S."/>
            <person name="Maumus F."/>
            <person name="Michel G."/>
            <person name="Kersting A."/>
            <person name="Lauritano C."/>
            <person name="Lohaus R."/>
            <person name="Toepel M."/>
            <person name="Tonon T."/>
            <person name="Vanneste K."/>
            <person name="Amirebrahimi M."/>
            <person name="Brakel J."/>
            <person name="Bostroem C."/>
            <person name="Chovatia M."/>
            <person name="Grimwood J."/>
            <person name="Jenkins J.W."/>
            <person name="Jueterbock A."/>
            <person name="Mraz A."/>
            <person name="Stam W.T."/>
            <person name="Tice H."/>
            <person name="Bornberg-Bauer E."/>
            <person name="Green P.J."/>
            <person name="Pearson G.A."/>
            <person name="Procaccini G."/>
            <person name="Duarte C.M."/>
            <person name="Schmutz J."/>
            <person name="Reusch T.B.H."/>
            <person name="Van de Peer Y."/>
        </authorList>
    </citation>
    <scope>NUCLEOTIDE SEQUENCE [LARGE SCALE GENOMIC DNA]</scope>
    <source>
        <strain evidence="7">cv. Finnish</strain>
    </source>
</reference>
<dbReference type="Pfam" id="PF00320">
    <property type="entry name" value="GATA"/>
    <property type="match status" value="1"/>
</dbReference>
<evidence type="ECO:0000256" key="4">
    <source>
        <dbReference type="PROSITE-ProRule" id="PRU00094"/>
    </source>
</evidence>
<dbReference type="GO" id="GO:0006357">
    <property type="term" value="P:regulation of transcription by RNA polymerase II"/>
    <property type="evidence" value="ECO:0000318"/>
    <property type="project" value="GO_Central"/>
</dbReference>
<protein>
    <submittedName>
        <fullName evidence="6">GATA transcription factor</fullName>
    </submittedName>
</protein>
<dbReference type="PANTHER" id="PTHR47255">
    <property type="entry name" value="GATA TRANSCRIPTION FACTOR 22-RELATED"/>
    <property type="match status" value="1"/>
</dbReference>
<dbReference type="GO" id="GO:0008270">
    <property type="term" value="F:zinc ion binding"/>
    <property type="evidence" value="ECO:0007669"/>
    <property type="project" value="UniProtKB-KW"/>
</dbReference>
<evidence type="ECO:0000256" key="3">
    <source>
        <dbReference type="ARBA" id="ARBA00022833"/>
    </source>
</evidence>
<dbReference type="GO" id="GO:0030154">
    <property type="term" value="P:cell differentiation"/>
    <property type="evidence" value="ECO:0000318"/>
    <property type="project" value="GO_Central"/>
</dbReference>
<dbReference type="PROSITE" id="PS50114">
    <property type="entry name" value="GATA_ZN_FINGER_2"/>
    <property type="match status" value="1"/>
</dbReference>
<feature type="domain" description="GATA-type" evidence="5">
    <location>
        <begin position="57"/>
        <end position="87"/>
    </location>
</feature>
<dbReference type="GO" id="GO:0005634">
    <property type="term" value="C:nucleus"/>
    <property type="evidence" value="ECO:0000318"/>
    <property type="project" value="GO_Central"/>
</dbReference>
<dbReference type="InterPro" id="IPR000679">
    <property type="entry name" value="Znf_GATA"/>
</dbReference>
<name>A0A0K9P6M4_ZOSMR</name>
<keyword evidence="7" id="KW-1185">Reference proteome</keyword>
<keyword evidence="3" id="KW-0862">Zinc</keyword>
<dbReference type="EMBL" id="LFYR01001113">
    <property type="protein sequence ID" value="KMZ64661.1"/>
    <property type="molecule type" value="Genomic_DNA"/>
</dbReference>
<dbReference type="AlphaFoldDB" id="A0A0K9P6M4"/>
<dbReference type="OrthoDB" id="734811at2759"/>
<keyword evidence="2 4" id="KW-0863">Zinc-finger</keyword>
<evidence type="ECO:0000256" key="1">
    <source>
        <dbReference type="ARBA" id="ARBA00022723"/>
    </source>
</evidence>
<dbReference type="SUPFAM" id="SSF57716">
    <property type="entry name" value="Glucocorticoid receptor-like (DNA-binding domain)"/>
    <property type="match status" value="1"/>
</dbReference>
<dbReference type="InterPro" id="IPR052138">
    <property type="entry name" value="GATA_ZnFinger_Domain"/>
</dbReference>
<evidence type="ECO:0000256" key="2">
    <source>
        <dbReference type="ARBA" id="ARBA00022771"/>
    </source>
</evidence>
<sequence>MEEDFLGRLSGVDCSLRLGLPGGAATTTTTTTGSATYKYCTQQPSSSQPQPMSPEFCTMCGTTKTPLWRSGPDGPKSLCNACGIRYRKEQRRLALSLGIPSTTITPTTMIPPPTTIHR</sequence>
<accession>A0A0K9P6M4</accession>
<keyword evidence="1" id="KW-0479">Metal-binding</keyword>
<dbReference type="PANTHER" id="PTHR47255:SF4">
    <property type="entry name" value="GATA ZINC FINGER DOMAIN-CONTAINING PROTEIN 12"/>
    <property type="match status" value="1"/>
</dbReference>
<organism evidence="6 7">
    <name type="scientific">Zostera marina</name>
    <name type="common">Eelgrass</name>
    <dbReference type="NCBI Taxonomy" id="29655"/>
    <lineage>
        <taxon>Eukaryota</taxon>
        <taxon>Viridiplantae</taxon>
        <taxon>Streptophyta</taxon>
        <taxon>Embryophyta</taxon>
        <taxon>Tracheophyta</taxon>
        <taxon>Spermatophyta</taxon>
        <taxon>Magnoliopsida</taxon>
        <taxon>Liliopsida</taxon>
        <taxon>Zosteraceae</taxon>
        <taxon>Zostera</taxon>
    </lineage>
</organism>
<dbReference type="InterPro" id="IPR013088">
    <property type="entry name" value="Znf_NHR/GATA"/>
</dbReference>
<gene>
    <name evidence="6" type="ORF">ZOSMA_355G00020</name>
</gene>
<evidence type="ECO:0000313" key="7">
    <source>
        <dbReference type="Proteomes" id="UP000036987"/>
    </source>
</evidence>
<dbReference type="SMART" id="SM00401">
    <property type="entry name" value="ZnF_GATA"/>
    <property type="match status" value="1"/>
</dbReference>
<dbReference type="Proteomes" id="UP000036987">
    <property type="component" value="Unassembled WGS sequence"/>
</dbReference>
<evidence type="ECO:0000259" key="5">
    <source>
        <dbReference type="PROSITE" id="PS50114"/>
    </source>
</evidence>
<dbReference type="CDD" id="cd00202">
    <property type="entry name" value="ZnF_GATA"/>
    <property type="match status" value="1"/>
</dbReference>
<dbReference type="GO" id="GO:0000976">
    <property type="term" value="F:transcription cis-regulatory region binding"/>
    <property type="evidence" value="ECO:0000318"/>
    <property type="project" value="GO_Central"/>
</dbReference>
<comment type="caution">
    <text evidence="6">The sequence shown here is derived from an EMBL/GenBank/DDBJ whole genome shotgun (WGS) entry which is preliminary data.</text>
</comment>
<evidence type="ECO:0000313" key="6">
    <source>
        <dbReference type="EMBL" id="KMZ64661.1"/>
    </source>
</evidence>
<proteinExistence type="predicted"/>
<dbReference type="Gene3D" id="3.30.50.10">
    <property type="entry name" value="Erythroid Transcription Factor GATA-1, subunit A"/>
    <property type="match status" value="1"/>
</dbReference>